<name>A0A109D9N8_9VIBR</name>
<dbReference type="EMBL" id="LMXU01000013">
    <property type="protein sequence ID" value="KWU01450.1"/>
    <property type="molecule type" value="Genomic_DNA"/>
</dbReference>
<keyword evidence="2" id="KW-1185">Reference proteome</keyword>
<comment type="caution">
    <text evidence="1">The sequence shown here is derived from an EMBL/GenBank/DDBJ whole genome shotgun (WGS) entry which is preliminary data.</text>
</comment>
<protein>
    <submittedName>
        <fullName evidence="1">Transposase</fullName>
    </submittedName>
</protein>
<dbReference type="AlphaFoldDB" id="A0A109D9N8"/>
<dbReference type="Proteomes" id="UP000057389">
    <property type="component" value="Unassembled WGS sequence"/>
</dbReference>
<organism evidence="1 2">
    <name type="scientific">Vibrio toranzoniae</name>
    <dbReference type="NCBI Taxonomy" id="1194427"/>
    <lineage>
        <taxon>Bacteria</taxon>
        <taxon>Pseudomonadati</taxon>
        <taxon>Pseudomonadota</taxon>
        <taxon>Gammaproteobacteria</taxon>
        <taxon>Vibrionales</taxon>
        <taxon>Vibrionaceae</taxon>
        <taxon>Vibrio</taxon>
    </lineage>
</organism>
<evidence type="ECO:0000313" key="1">
    <source>
        <dbReference type="EMBL" id="KWU01450.1"/>
    </source>
</evidence>
<accession>A0A109D9N8</accession>
<sequence length="53" mass="5945">MRTVYTTEGNINAKKQKDAYPKLALCEKCVGDYVVIEQGERTYKPCAKCGVDD</sequence>
<proteinExistence type="predicted"/>
<dbReference type="RefSeq" id="WP_060467742.1">
    <property type="nucleotide sequence ID" value="NZ_AP025514.1"/>
</dbReference>
<evidence type="ECO:0000313" key="2">
    <source>
        <dbReference type="Proteomes" id="UP000057389"/>
    </source>
</evidence>
<reference evidence="1 2" key="1">
    <citation type="submission" date="2015-11" db="EMBL/GenBank/DDBJ databases">
        <title>Draft WGS of Vibrio toranzoniae.</title>
        <authorList>
            <person name="Lasa A."/>
            <person name="Romalde J.L."/>
        </authorList>
    </citation>
    <scope>NUCLEOTIDE SEQUENCE [LARGE SCALE GENOMIC DNA]</scope>
    <source>
        <strain evidence="1 2">Vb 10.8</strain>
    </source>
</reference>
<gene>
    <name evidence="1" type="ORF">APQ14_05595</name>
</gene>
<dbReference type="GeneID" id="300178457"/>